<dbReference type="SUPFAM" id="SSF53448">
    <property type="entry name" value="Nucleotide-diphospho-sugar transferases"/>
    <property type="match status" value="1"/>
</dbReference>
<evidence type="ECO:0000313" key="15">
    <source>
        <dbReference type="EMBL" id="KAK3793561.1"/>
    </source>
</evidence>
<dbReference type="InterPro" id="IPR003859">
    <property type="entry name" value="Galactosyl_T"/>
</dbReference>
<comment type="similarity">
    <text evidence="3 11">Belongs to the glycosyltransferase 7 family.</text>
</comment>
<accession>A0AAE1E459</accession>
<dbReference type="GO" id="GO:0005975">
    <property type="term" value="P:carbohydrate metabolic process"/>
    <property type="evidence" value="ECO:0007669"/>
    <property type="project" value="InterPro"/>
</dbReference>
<keyword evidence="5 11" id="KW-0808">Transferase</keyword>
<dbReference type="EC" id="2.4.1.-" evidence="11"/>
<dbReference type="GO" id="GO:0005794">
    <property type="term" value="C:Golgi apparatus"/>
    <property type="evidence" value="ECO:0007669"/>
    <property type="project" value="TreeGrafter"/>
</dbReference>
<evidence type="ECO:0000313" key="16">
    <source>
        <dbReference type="Proteomes" id="UP001283361"/>
    </source>
</evidence>
<dbReference type="InterPro" id="IPR029044">
    <property type="entry name" value="Nucleotide-diphossugar_trans"/>
</dbReference>
<feature type="compositionally biased region" description="Polar residues" evidence="12">
    <location>
        <begin position="436"/>
        <end position="446"/>
    </location>
</feature>
<feature type="region of interest" description="Disordered" evidence="12">
    <location>
        <begin position="84"/>
        <end position="134"/>
    </location>
</feature>
<evidence type="ECO:0000256" key="1">
    <source>
        <dbReference type="ARBA" id="ARBA00004606"/>
    </source>
</evidence>
<comment type="function">
    <text evidence="11">Catalyses the transfer of galactose onto proteins or lipids.</text>
</comment>
<dbReference type="GO" id="GO:0008489">
    <property type="term" value="F:UDP-galactose:glucosylceramide beta-1,4-galactosyltransferase activity"/>
    <property type="evidence" value="ECO:0007669"/>
    <property type="project" value="TreeGrafter"/>
</dbReference>
<keyword evidence="9" id="KW-0472">Membrane</keyword>
<dbReference type="PANTHER" id="PTHR19300">
    <property type="entry name" value="BETA-1,4-GALACTOSYLTRANSFERASE"/>
    <property type="match status" value="1"/>
</dbReference>
<sequence>MTGFRRYGCFGKYSSIVLAGLCFLILVLLSLHASQTPWQAAHRISGASSRLLARHKGGLGETVPRDLVTQPNSAEIFIDDTLDVEEEEEEAEGEEKQQQQKQQQQDKQHHQQQEHQKQQHEKQQQQPSNKTFCPKKSKQLVGTIQTYLDPVNISTVESKYPEVRKGGNFRPKECTARERLAVIIPCRNRTQHLHILLNNLLRLLIKQRLDFTIFVIDQDLPTTFNRGMLFNVGYLEALKRGSYDCFIFHDVDMIPTNDKCLYRCTHNPRHFLSGVSKWKYRLPYKSYFGGVVSFTRDQYRKINGDSNLYFGWGGEDDDLRARILHKGYSLLRYPQSIGRYDTISHQRDSGNKANPARFKLVKSAKARQDLEGLNTARYTVTSSVTRRLYTKIQVYINMTEIIQQTAPADDRSLMQVLLKDPKAFDEEVVHQERKSTSTTSTSAQIK</sequence>
<dbReference type="PRINTS" id="PR02050">
    <property type="entry name" value="B14GALTRFASE"/>
</dbReference>
<feature type="region of interest" description="Disordered" evidence="12">
    <location>
        <begin position="427"/>
        <end position="446"/>
    </location>
</feature>
<dbReference type="Pfam" id="PF02709">
    <property type="entry name" value="Glyco_transf_7C"/>
    <property type="match status" value="1"/>
</dbReference>
<evidence type="ECO:0000256" key="12">
    <source>
        <dbReference type="SAM" id="MobiDB-lite"/>
    </source>
</evidence>
<gene>
    <name evidence="15" type="ORF">RRG08_023877</name>
</gene>
<evidence type="ECO:0000256" key="7">
    <source>
        <dbReference type="ARBA" id="ARBA00022968"/>
    </source>
</evidence>
<evidence type="ECO:0000256" key="10">
    <source>
        <dbReference type="ARBA" id="ARBA00023180"/>
    </source>
</evidence>
<dbReference type="Proteomes" id="UP001283361">
    <property type="component" value="Unassembled WGS sequence"/>
</dbReference>
<feature type="compositionally biased region" description="Acidic residues" evidence="12">
    <location>
        <begin position="84"/>
        <end position="93"/>
    </location>
</feature>
<organism evidence="15 16">
    <name type="scientific">Elysia crispata</name>
    <name type="common">lettuce slug</name>
    <dbReference type="NCBI Taxonomy" id="231223"/>
    <lineage>
        <taxon>Eukaryota</taxon>
        <taxon>Metazoa</taxon>
        <taxon>Spiralia</taxon>
        <taxon>Lophotrochozoa</taxon>
        <taxon>Mollusca</taxon>
        <taxon>Gastropoda</taxon>
        <taxon>Heterobranchia</taxon>
        <taxon>Euthyneura</taxon>
        <taxon>Panpulmonata</taxon>
        <taxon>Sacoglossa</taxon>
        <taxon>Placobranchoidea</taxon>
        <taxon>Plakobranchidae</taxon>
        <taxon>Elysia</taxon>
    </lineage>
</organism>
<dbReference type="AlphaFoldDB" id="A0AAE1E459"/>
<reference evidence="15" key="1">
    <citation type="journal article" date="2023" name="G3 (Bethesda)">
        <title>A reference genome for the long-term kleptoplast-retaining sea slug Elysia crispata morphotype clarki.</title>
        <authorList>
            <person name="Eastman K.E."/>
            <person name="Pendleton A.L."/>
            <person name="Shaikh M.A."/>
            <person name="Suttiyut T."/>
            <person name="Ogas R."/>
            <person name="Tomko P."/>
            <person name="Gavelis G."/>
            <person name="Widhalm J.R."/>
            <person name="Wisecaver J.H."/>
        </authorList>
    </citation>
    <scope>NUCLEOTIDE SEQUENCE</scope>
    <source>
        <strain evidence="15">ECLA1</strain>
    </source>
</reference>
<evidence type="ECO:0000256" key="6">
    <source>
        <dbReference type="ARBA" id="ARBA00022692"/>
    </source>
</evidence>
<dbReference type="InterPro" id="IPR027995">
    <property type="entry name" value="Galactosyl_T_N"/>
</dbReference>
<comment type="caution">
    <text evidence="15">The sequence shown here is derived from an EMBL/GenBank/DDBJ whole genome shotgun (WGS) entry which is preliminary data.</text>
</comment>
<dbReference type="InterPro" id="IPR027791">
    <property type="entry name" value="Galactosyl_T_C"/>
</dbReference>
<keyword evidence="4 11" id="KW-0328">Glycosyltransferase</keyword>
<name>A0AAE1E459_9GAST</name>
<evidence type="ECO:0000256" key="8">
    <source>
        <dbReference type="ARBA" id="ARBA00022989"/>
    </source>
</evidence>
<dbReference type="Gene3D" id="3.90.550.10">
    <property type="entry name" value="Spore Coat Polysaccharide Biosynthesis Protein SpsA, Chain A"/>
    <property type="match status" value="1"/>
</dbReference>
<dbReference type="EMBL" id="JAWDGP010001217">
    <property type="protein sequence ID" value="KAK3793561.1"/>
    <property type="molecule type" value="Genomic_DNA"/>
</dbReference>
<evidence type="ECO:0000256" key="3">
    <source>
        <dbReference type="ARBA" id="ARBA00005735"/>
    </source>
</evidence>
<dbReference type="CDD" id="cd00899">
    <property type="entry name" value="b4GalT"/>
    <property type="match status" value="1"/>
</dbReference>
<evidence type="ECO:0000256" key="9">
    <source>
        <dbReference type="ARBA" id="ARBA00023136"/>
    </source>
</evidence>
<keyword evidence="7 11" id="KW-0735">Signal-anchor</keyword>
<protein>
    <recommendedName>
        <fullName evidence="11">Beta-1,4-galactosyltransferase</fullName>
        <ecNumber evidence="11">2.4.1.-</ecNumber>
    </recommendedName>
</protein>
<evidence type="ECO:0000256" key="5">
    <source>
        <dbReference type="ARBA" id="ARBA00022679"/>
    </source>
</evidence>
<evidence type="ECO:0000259" key="13">
    <source>
        <dbReference type="Pfam" id="PF02709"/>
    </source>
</evidence>
<evidence type="ECO:0000256" key="4">
    <source>
        <dbReference type="ARBA" id="ARBA00022676"/>
    </source>
</evidence>
<dbReference type="PANTHER" id="PTHR19300:SF38">
    <property type="entry name" value="BETA-1,4-GALACTOSYLTRANSFERASE"/>
    <property type="match status" value="1"/>
</dbReference>
<feature type="domain" description="Galactosyltransferase N-terminal" evidence="14">
    <location>
        <begin position="133"/>
        <end position="265"/>
    </location>
</feature>
<dbReference type="Pfam" id="PF13733">
    <property type="entry name" value="Glyco_transf_7N"/>
    <property type="match status" value="1"/>
</dbReference>
<keyword evidence="10 11" id="KW-0325">Glycoprotein</keyword>
<keyword evidence="16" id="KW-1185">Reference proteome</keyword>
<keyword evidence="6" id="KW-0812">Transmembrane</keyword>
<feature type="compositionally biased region" description="Basic and acidic residues" evidence="12">
    <location>
        <begin position="94"/>
        <end position="123"/>
    </location>
</feature>
<comment type="pathway">
    <text evidence="2 11">Protein modification; protein glycosylation.</text>
</comment>
<keyword evidence="8" id="KW-1133">Transmembrane helix</keyword>
<evidence type="ECO:0000256" key="2">
    <source>
        <dbReference type="ARBA" id="ARBA00004922"/>
    </source>
</evidence>
<evidence type="ECO:0000259" key="14">
    <source>
        <dbReference type="Pfam" id="PF13733"/>
    </source>
</evidence>
<proteinExistence type="inferred from homology"/>
<comment type="subcellular location">
    <subcellularLocation>
        <location evidence="1">Membrane</location>
        <topology evidence="1">Single-pass type II membrane protein</topology>
    </subcellularLocation>
</comment>
<evidence type="ECO:0000256" key="11">
    <source>
        <dbReference type="RuleBase" id="RU368121"/>
    </source>
</evidence>
<feature type="domain" description="Galactosyltransferase C-terminal" evidence="13">
    <location>
        <begin position="269"/>
        <end position="346"/>
    </location>
</feature>
<dbReference type="GO" id="GO:0016020">
    <property type="term" value="C:membrane"/>
    <property type="evidence" value="ECO:0007669"/>
    <property type="project" value="UniProtKB-SubCell"/>
</dbReference>